<dbReference type="PANTHER" id="PTHR38688:SF1">
    <property type="entry name" value="FAD_NAD(P)-BINDING DOMAIN-CONTAINING PROTEIN"/>
    <property type="match status" value="1"/>
</dbReference>
<dbReference type="Gene3D" id="3.50.50.60">
    <property type="entry name" value="FAD/NAD(P)-binding domain"/>
    <property type="match status" value="1"/>
</dbReference>
<dbReference type="AlphaFoldDB" id="A0A420IXJ6"/>
<proteinExistence type="predicted"/>
<gene>
    <name evidence="1" type="ORF">GcM1_203004</name>
</gene>
<evidence type="ECO:0008006" key="3">
    <source>
        <dbReference type="Google" id="ProtNLM"/>
    </source>
</evidence>
<dbReference type="SUPFAM" id="SSF51971">
    <property type="entry name" value="Nucleotide-binding domain"/>
    <property type="match status" value="1"/>
</dbReference>
<evidence type="ECO:0000313" key="2">
    <source>
        <dbReference type="Proteomes" id="UP000285326"/>
    </source>
</evidence>
<name>A0A420IXJ6_9PEZI</name>
<dbReference type="EMBL" id="MCBS01020395">
    <property type="protein sequence ID" value="RKF79270.1"/>
    <property type="molecule type" value="Genomic_DNA"/>
</dbReference>
<organism evidence="1 2">
    <name type="scientific">Golovinomyces cichoracearum</name>
    <dbReference type="NCBI Taxonomy" id="62708"/>
    <lineage>
        <taxon>Eukaryota</taxon>
        <taxon>Fungi</taxon>
        <taxon>Dikarya</taxon>
        <taxon>Ascomycota</taxon>
        <taxon>Pezizomycotina</taxon>
        <taxon>Leotiomycetes</taxon>
        <taxon>Erysiphales</taxon>
        <taxon>Erysiphaceae</taxon>
        <taxon>Golovinomyces</taxon>
    </lineage>
</organism>
<dbReference type="InterPro" id="IPR036188">
    <property type="entry name" value="FAD/NAD-bd_sf"/>
</dbReference>
<sequence>MAIRVATVENLYHRLRSHYIAYQNCRFSTLRIMTNVDFGRRRSLSESSLRQKSMKPPSDNEPHRYEAIVVGAGPAGIVVVGNLIEQMKTPILWVDDEFQAGRLNKYYREVPSNTRVKLFVAFADALSTFQDVIKESQRPNAYTLLQDLRQDATCHIAEAADLCLMLTKGLDRSRGVHKKLGTVSSASWSDHSKWTITIQSSTPCDTAAAEISSNMLIMCTGSRPKVGSLPVSHLKDIGLDPALKPSLLSMTLSRDSKITIAVIGASHSAILVLRNLYNLACSTHPFLRVKWFTRHPLRYAEQRDGWILLDNTGLKGEVATWARENLEAGKLELSNVSKYLEKVECSREKEDEIYKEHLPLCTHIVQAIGFTPQELPSFEKNGSKLDLNYNHLSQEFEEKGKKIDGLYGAGIAWPERVTDPEGNVSLDVGLWKFMKSVKKVAPYWQGGLGANLI</sequence>
<dbReference type="Proteomes" id="UP000285326">
    <property type="component" value="Unassembled WGS sequence"/>
</dbReference>
<protein>
    <recommendedName>
        <fullName evidence="3">FAD/NAD(P)-binding domain-containing protein</fullName>
    </recommendedName>
</protein>
<evidence type="ECO:0000313" key="1">
    <source>
        <dbReference type="EMBL" id="RKF79270.1"/>
    </source>
</evidence>
<accession>A0A420IXJ6</accession>
<dbReference type="InterPro" id="IPR053275">
    <property type="entry name" value="Agnestin_monoxygenase"/>
</dbReference>
<comment type="caution">
    <text evidence="1">The sequence shown here is derived from an EMBL/GenBank/DDBJ whole genome shotgun (WGS) entry which is preliminary data.</text>
</comment>
<reference evidence="1 2" key="1">
    <citation type="journal article" date="2018" name="BMC Genomics">
        <title>Comparative genome analyses reveal sequence features reflecting distinct modes of host-adaptation between dicot and monocot powdery mildew.</title>
        <authorList>
            <person name="Wu Y."/>
            <person name="Ma X."/>
            <person name="Pan Z."/>
            <person name="Kale S.D."/>
            <person name="Song Y."/>
            <person name="King H."/>
            <person name="Zhang Q."/>
            <person name="Presley C."/>
            <person name="Deng X."/>
            <person name="Wei C.I."/>
            <person name="Xiao S."/>
        </authorList>
    </citation>
    <scope>NUCLEOTIDE SEQUENCE [LARGE SCALE GENOMIC DNA]</scope>
    <source>
        <strain evidence="1">UMSG1</strain>
    </source>
</reference>
<dbReference type="PANTHER" id="PTHR38688">
    <property type="entry name" value="PYR_REDOX_2 DOMAIN-CONTAINING PROTEIN"/>
    <property type="match status" value="1"/>
</dbReference>